<name>A0AAE4SVY3_9CORY</name>
<comment type="caution">
    <text evidence="2">The sequence shown here is derived from an EMBL/GenBank/DDBJ whole genome shotgun (WGS) entry which is preliminary data.</text>
</comment>
<proteinExistence type="predicted"/>
<dbReference type="EMBL" id="JAVBIB010000002">
    <property type="protein sequence ID" value="MDV2418444.1"/>
    <property type="molecule type" value="Genomic_DNA"/>
</dbReference>
<organism evidence="2 3">
    <name type="scientific">Corynebacterium tuberculostearicum</name>
    <dbReference type="NCBI Taxonomy" id="38304"/>
    <lineage>
        <taxon>Bacteria</taxon>
        <taxon>Bacillati</taxon>
        <taxon>Actinomycetota</taxon>
        <taxon>Actinomycetes</taxon>
        <taxon>Mycobacteriales</taxon>
        <taxon>Corynebacteriaceae</taxon>
        <taxon>Corynebacterium</taxon>
    </lineage>
</organism>
<accession>A0AAE4SVY3</accession>
<keyword evidence="1" id="KW-0732">Signal</keyword>
<dbReference type="AlphaFoldDB" id="A0AAE4SVY3"/>
<reference evidence="2" key="1">
    <citation type="submission" date="2023-08" db="EMBL/GenBank/DDBJ databases">
        <title>Genomic characterization of the C. tuberculostearicum species complex, a ubiquitous member of the human skin microbiome.</title>
        <authorList>
            <person name="Ahmed N."/>
            <person name="Deming C."/>
            <person name="Conlan S."/>
            <person name="Segre J."/>
        </authorList>
    </citation>
    <scope>NUCLEOTIDE SEQUENCE</scope>
    <source>
        <strain evidence="2">CTNIH22</strain>
    </source>
</reference>
<feature type="chain" id="PRO_5042093858" description="Secreted protein" evidence="1">
    <location>
        <begin position="19"/>
        <end position="196"/>
    </location>
</feature>
<feature type="signal peptide" evidence="1">
    <location>
        <begin position="1"/>
        <end position="18"/>
    </location>
</feature>
<evidence type="ECO:0000313" key="2">
    <source>
        <dbReference type="EMBL" id="MDV2418444.1"/>
    </source>
</evidence>
<dbReference type="Proteomes" id="UP001185706">
    <property type="component" value="Unassembled WGS sequence"/>
</dbReference>
<protein>
    <recommendedName>
        <fullName evidence="4">Secreted protein</fullName>
    </recommendedName>
</protein>
<evidence type="ECO:0000256" key="1">
    <source>
        <dbReference type="SAM" id="SignalP"/>
    </source>
</evidence>
<evidence type="ECO:0000313" key="3">
    <source>
        <dbReference type="Proteomes" id="UP001185706"/>
    </source>
</evidence>
<sequence>MQRQIPFLLALSSTTLAAAGLVGCSSEGASPSGCSPVDSAAVREALPNSLGKSKLDPHSTDKDEHSFSVLYRAEDKEQVSLLGTKYEAEGAPVCPDDPNEAAQRYLELLHDDLDAQNADQQRPANEYSPFEFTAADRRFYCSAWPVEESVSTTCVTTVGDVALNYYLHRDGHDSAAEQQRMEDIGSELAPALQDLD</sequence>
<dbReference type="PROSITE" id="PS51257">
    <property type="entry name" value="PROKAR_LIPOPROTEIN"/>
    <property type="match status" value="1"/>
</dbReference>
<dbReference type="RefSeq" id="WP_316992993.1">
    <property type="nucleotide sequence ID" value="NZ_JAVBIB010000002.1"/>
</dbReference>
<evidence type="ECO:0008006" key="4">
    <source>
        <dbReference type="Google" id="ProtNLM"/>
    </source>
</evidence>
<gene>
    <name evidence="2" type="ORF">RAE03_01420</name>
</gene>